<dbReference type="InterPro" id="IPR017452">
    <property type="entry name" value="GPCR_Rhodpsn_7TM"/>
</dbReference>
<feature type="domain" description="G-protein coupled receptors family 1 profile" evidence="6">
    <location>
        <begin position="33"/>
        <end position="281"/>
    </location>
</feature>
<proteinExistence type="predicted"/>
<evidence type="ECO:0000256" key="1">
    <source>
        <dbReference type="ARBA" id="ARBA00004370"/>
    </source>
</evidence>
<feature type="transmembrane region" description="Helical" evidence="5">
    <location>
        <begin position="82"/>
        <end position="99"/>
    </location>
</feature>
<evidence type="ECO:0000256" key="4">
    <source>
        <dbReference type="ARBA" id="ARBA00023136"/>
    </source>
</evidence>
<dbReference type="GO" id="GO:0005549">
    <property type="term" value="F:odorant binding"/>
    <property type="evidence" value="ECO:0007669"/>
    <property type="project" value="TreeGrafter"/>
</dbReference>
<evidence type="ECO:0000256" key="2">
    <source>
        <dbReference type="ARBA" id="ARBA00022692"/>
    </source>
</evidence>
<dbReference type="PANTHER" id="PTHR26451">
    <property type="entry name" value="G_PROTEIN_RECEP_F1_2 DOMAIN-CONTAINING PROTEIN"/>
    <property type="match status" value="1"/>
</dbReference>
<dbReference type="FunFam" id="1.20.1070.10:FF:000096">
    <property type="entry name" value="Odorant receptor 131-2"/>
    <property type="match status" value="1"/>
</dbReference>
<dbReference type="SUPFAM" id="SSF81321">
    <property type="entry name" value="Family A G protein-coupled receptor-like"/>
    <property type="match status" value="1"/>
</dbReference>
<evidence type="ECO:0000256" key="5">
    <source>
        <dbReference type="SAM" id="Phobius"/>
    </source>
</evidence>
<dbReference type="InParanoid" id="A0A6J2VPS6"/>
<dbReference type="GO" id="GO:0004930">
    <property type="term" value="F:G protein-coupled receptor activity"/>
    <property type="evidence" value="ECO:0007669"/>
    <property type="project" value="InterPro"/>
</dbReference>
<feature type="transmembrane region" description="Helical" evidence="5">
    <location>
        <begin position="20"/>
        <end position="42"/>
    </location>
</feature>
<dbReference type="FunCoup" id="A0A6J2VPS6">
    <property type="interactions" value="13"/>
</dbReference>
<dbReference type="AlphaFoldDB" id="A0A6J2VPS6"/>
<dbReference type="CDD" id="cd00637">
    <property type="entry name" value="7tm_classA_rhodopsin-like"/>
    <property type="match status" value="1"/>
</dbReference>
<protein>
    <submittedName>
        <fullName evidence="8">Odorant receptor 131-2-like</fullName>
    </submittedName>
</protein>
<evidence type="ECO:0000259" key="6">
    <source>
        <dbReference type="PROSITE" id="PS50262"/>
    </source>
</evidence>
<keyword evidence="3 5" id="KW-1133">Transmembrane helix</keyword>
<evidence type="ECO:0000313" key="7">
    <source>
        <dbReference type="Proteomes" id="UP000504632"/>
    </source>
</evidence>
<sequence>MNTTVNEVCYHKIEGAYVKTLIIIFLGVTINSINGMFVFIFFMDSIFYNDPRYILYIHLVINDMIMTSVTVFLYMLSCFWPFLNVSFCSILLIIASATHKNTPLTLAGMAIERYIAVCRPLHHPQICTVRRTHILIGLIWGVGLIPGVTDLIIVTATRPLSFFSVGALCRASYIYNTIYHIEKNKAVQGIYMLFVWMVLVFTYCKVLVAAKKASTNAISARKAQSTILLHGAQLMLCMLSYTTPILDLILVPLFPMHQYHIFFFNYLLTNIIPRLLTPLIYGVRDQKFAAQIKAHFSSRSMIVTVEPAKSGKQIRVNPKQNLHS</sequence>
<keyword evidence="7" id="KW-1185">Reference proteome</keyword>
<dbReference type="OrthoDB" id="6359945at2759"/>
<feature type="transmembrane region" description="Helical" evidence="5">
    <location>
        <begin position="231"/>
        <end position="254"/>
    </location>
</feature>
<organism evidence="7 8">
    <name type="scientific">Chanos chanos</name>
    <name type="common">Milkfish</name>
    <name type="synonym">Mugil chanos</name>
    <dbReference type="NCBI Taxonomy" id="29144"/>
    <lineage>
        <taxon>Eukaryota</taxon>
        <taxon>Metazoa</taxon>
        <taxon>Chordata</taxon>
        <taxon>Craniata</taxon>
        <taxon>Vertebrata</taxon>
        <taxon>Euteleostomi</taxon>
        <taxon>Actinopterygii</taxon>
        <taxon>Neopterygii</taxon>
        <taxon>Teleostei</taxon>
        <taxon>Ostariophysi</taxon>
        <taxon>Gonorynchiformes</taxon>
        <taxon>Chanidae</taxon>
        <taxon>Chanos</taxon>
    </lineage>
</organism>
<dbReference type="GO" id="GO:0004984">
    <property type="term" value="F:olfactory receptor activity"/>
    <property type="evidence" value="ECO:0007669"/>
    <property type="project" value="TreeGrafter"/>
</dbReference>
<dbReference type="InterPro" id="IPR000276">
    <property type="entry name" value="GPCR_Rhodpsn"/>
</dbReference>
<dbReference type="Proteomes" id="UP000504632">
    <property type="component" value="Chromosome 7"/>
</dbReference>
<evidence type="ECO:0000256" key="3">
    <source>
        <dbReference type="ARBA" id="ARBA00022989"/>
    </source>
</evidence>
<keyword evidence="4 5" id="KW-0472">Membrane</keyword>
<gene>
    <name evidence="8" type="primary">LOC115816126</name>
</gene>
<dbReference type="Pfam" id="PF00001">
    <property type="entry name" value="7tm_1"/>
    <property type="match status" value="1"/>
</dbReference>
<name>A0A6J2VPS6_CHACN</name>
<comment type="subcellular location">
    <subcellularLocation>
        <location evidence="1">Membrane</location>
    </subcellularLocation>
</comment>
<dbReference type="GeneID" id="115816126"/>
<feature type="transmembrane region" description="Helical" evidence="5">
    <location>
        <begin position="260"/>
        <end position="283"/>
    </location>
</feature>
<dbReference type="GO" id="GO:0016020">
    <property type="term" value="C:membrane"/>
    <property type="evidence" value="ECO:0007669"/>
    <property type="project" value="UniProtKB-SubCell"/>
</dbReference>
<dbReference type="PANTHER" id="PTHR26451:SF998">
    <property type="entry name" value="ODORANT RECEPTOR-RELATED"/>
    <property type="match status" value="1"/>
</dbReference>
<dbReference type="RefSeq" id="XP_030634955.1">
    <property type="nucleotide sequence ID" value="XM_030779095.1"/>
</dbReference>
<feature type="transmembrane region" description="Helical" evidence="5">
    <location>
        <begin position="134"/>
        <end position="156"/>
    </location>
</feature>
<dbReference type="InterPro" id="IPR052921">
    <property type="entry name" value="GPCR1_Superfamily_Member"/>
</dbReference>
<reference evidence="8" key="1">
    <citation type="submission" date="2025-08" db="UniProtKB">
        <authorList>
            <consortium name="RefSeq"/>
        </authorList>
    </citation>
    <scope>IDENTIFICATION</scope>
</reference>
<accession>A0A6J2VPS6</accession>
<dbReference type="PROSITE" id="PS50262">
    <property type="entry name" value="G_PROTEIN_RECEP_F1_2"/>
    <property type="match status" value="1"/>
</dbReference>
<keyword evidence="2 5" id="KW-0812">Transmembrane</keyword>
<feature type="transmembrane region" description="Helical" evidence="5">
    <location>
        <begin position="190"/>
        <end position="210"/>
    </location>
</feature>
<dbReference type="Gene3D" id="1.20.1070.10">
    <property type="entry name" value="Rhodopsin 7-helix transmembrane proteins"/>
    <property type="match status" value="1"/>
</dbReference>
<evidence type="ECO:0000313" key="8">
    <source>
        <dbReference type="RefSeq" id="XP_030634955.1"/>
    </source>
</evidence>